<evidence type="ECO:0000313" key="1">
    <source>
        <dbReference type="EMBL" id="KUI17009.1"/>
    </source>
</evidence>
<comment type="caution">
    <text evidence="1">The sequence shown here is derived from an EMBL/GenBank/DDBJ whole genome shotgun (WGS) entry which is preliminary data.</text>
</comment>
<gene>
    <name evidence="1" type="ORF">AU192_21075</name>
</gene>
<accession>A0A101A809</accession>
<proteinExistence type="predicted"/>
<sequence>MNHYLEIWAHDSPDGFTIYVSDDGRGWADDLSKIFHIDATEVAELRNALRAADDDGLVELFATGIRNREIKVPGPSDHWMDIVDFPSKWLMENRISYSWAQRIDEA</sequence>
<organism evidence="1 2">
    <name type="scientific">Mycobacterium lehmannii</name>
    <dbReference type="NCBI Taxonomy" id="2048550"/>
    <lineage>
        <taxon>Bacteria</taxon>
        <taxon>Bacillati</taxon>
        <taxon>Actinomycetota</taxon>
        <taxon>Actinomycetes</taxon>
        <taxon>Mycobacteriales</taxon>
        <taxon>Mycobacteriaceae</taxon>
        <taxon>Mycobacterium</taxon>
    </lineage>
</organism>
<dbReference type="Proteomes" id="UP000053707">
    <property type="component" value="Unassembled WGS sequence"/>
</dbReference>
<keyword evidence="2" id="KW-1185">Reference proteome</keyword>
<reference evidence="1 2" key="1">
    <citation type="submission" date="2016-01" db="EMBL/GenBank/DDBJ databases">
        <authorList>
            <consortium name="TB Trials Study Group"/>
            <person name="Sutton G."/>
            <person name="Brinkac L."/>
            <person name="Sanka R."/>
            <person name="Adams M."/>
            <person name="Lau E.L."/>
            <person name="Macaden R."/>
            <person name="Grewal H.M.S."/>
        </authorList>
    </citation>
    <scope>NUCLEOTIDE SEQUENCE [LARGE SCALE GENOMIC DNA]</scope>
    <source>
        <strain evidence="1 2">IS-1744</strain>
    </source>
</reference>
<dbReference type="EMBL" id="LQIR01000014">
    <property type="protein sequence ID" value="KUI17009.1"/>
    <property type="molecule type" value="Genomic_DNA"/>
</dbReference>
<protein>
    <submittedName>
        <fullName evidence="1">Uncharacterized protein</fullName>
    </submittedName>
</protein>
<evidence type="ECO:0000313" key="2">
    <source>
        <dbReference type="Proteomes" id="UP000053707"/>
    </source>
</evidence>
<name>A0A101A809_9MYCO</name>
<dbReference type="AlphaFoldDB" id="A0A101A809"/>